<evidence type="ECO:0000256" key="3">
    <source>
        <dbReference type="ARBA" id="ARBA00022679"/>
    </source>
</evidence>
<feature type="transmembrane region" description="Helical" evidence="8">
    <location>
        <begin position="82"/>
        <end position="99"/>
    </location>
</feature>
<dbReference type="GO" id="GO:0016780">
    <property type="term" value="F:phosphotransferase activity, for other substituted phosphate groups"/>
    <property type="evidence" value="ECO:0007669"/>
    <property type="project" value="InterPro"/>
</dbReference>
<dbReference type="EMBL" id="CAFBPN010000060">
    <property type="protein sequence ID" value="CAB5024859.1"/>
    <property type="molecule type" value="Genomic_DNA"/>
</dbReference>
<evidence type="ECO:0000256" key="1">
    <source>
        <dbReference type="ARBA" id="ARBA00004651"/>
    </source>
</evidence>
<feature type="region of interest" description="Disordered" evidence="7">
    <location>
        <begin position="372"/>
        <end position="391"/>
    </location>
</feature>
<reference evidence="9" key="1">
    <citation type="submission" date="2020-05" db="EMBL/GenBank/DDBJ databases">
        <authorList>
            <person name="Chiriac C."/>
            <person name="Salcher M."/>
            <person name="Ghai R."/>
            <person name="Kavagutti S V."/>
        </authorList>
    </citation>
    <scope>NUCLEOTIDE SEQUENCE</scope>
</reference>
<gene>
    <name evidence="9" type="ORF">UFOPK4098_01072</name>
</gene>
<keyword evidence="2" id="KW-1003">Cell membrane</keyword>
<dbReference type="InterPro" id="IPR000715">
    <property type="entry name" value="Glycosyl_transferase_4"/>
</dbReference>
<feature type="transmembrane region" description="Helical" evidence="8">
    <location>
        <begin position="111"/>
        <end position="133"/>
    </location>
</feature>
<feature type="transmembrane region" description="Helical" evidence="8">
    <location>
        <begin position="319"/>
        <end position="338"/>
    </location>
</feature>
<accession>A0A6J7R7U3</accession>
<feature type="transmembrane region" description="Helical" evidence="8">
    <location>
        <begin position="262"/>
        <end position="287"/>
    </location>
</feature>
<evidence type="ECO:0000256" key="4">
    <source>
        <dbReference type="ARBA" id="ARBA00022692"/>
    </source>
</evidence>
<feature type="transmembrane region" description="Helical" evidence="8">
    <location>
        <begin position="344"/>
        <end position="361"/>
    </location>
</feature>
<protein>
    <submittedName>
        <fullName evidence="9">Unannotated protein</fullName>
    </submittedName>
</protein>
<dbReference type="PANTHER" id="PTHR22926">
    <property type="entry name" value="PHOSPHO-N-ACETYLMURAMOYL-PENTAPEPTIDE-TRANSFERASE"/>
    <property type="match status" value="1"/>
</dbReference>
<keyword evidence="5 8" id="KW-1133">Transmembrane helix</keyword>
<keyword evidence="6 8" id="KW-0472">Membrane</keyword>
<sequence>MSDINGYLIVAACAAIVTFAVTPFVMGLARLKNWMAQPDPRKVHTTPTPDVGGVALLVGIITALLLAWQMDRFGPIFDGSSEMLGVAIAAIAICAIGFIDDIREISAPAKVAGTAGVGMVLVWAGVTMFYFRVPYFDVFVLSNDWIPLVTILWLLVMTEAINLIDGLDGLATGIVAIASAAFFLYSRHLGDLGLLAAPNIGPLVAAVTFGACIGFLPHNFNPAKIFMGDSGALLLGLMLAISTSVVGGRADPATQDFNSQTYFFLAPLFIPLLILGVPIFDVLFAIVRRAYKRQSFATADKGHLHHRLMNLGHGQRRSVLILWLWTVLLSGMALYPVISTSGGSIAPFGVAAVALGLYTVLHPSVRRKSRDDAALQDEQSELAQQEIGDAQ</sequence>
<feature type="transmembrane region" description="Helical" evidence="8">
    <location>
        <begin position="6"/>
        <end position="29"/>
    </location>
</feature>
<dbReference type="CDD" id="cd06853">
    <property type="entry name" value="GT_WecA_like"/>
    <property type="match status" value="1"/>
</dbReference>
<dbReference type="GO" id="GO:0044038">
    <property type="term" value="P:cell wall macromolecule biosynthetic process"/>
    <property type="evidence" value="ECO:0007669"/>
    <property type="project" value="TreeGrafter"/>
</dbReference>
<feature type="transmembrane region" description="Helical" evidence="8">
    <location>
        <begin position="50"/>
        <end position="70"/>
    </location>
</feature>
<proteinExistence type="predicted"/>
<dbReference type="PANTHER" id="PTHR22926:SF3">
    <property type="entry name" value="UNDECAPRENYL-PHOSPHATE ALPHA-N-ACETYLGLUCOSAMINYL 1-PHOSPHATE TRANSFERASE"/>
    <property type="match status" value="1"/>
</dbReference>
<evidence type="ECO:0000256" key="6">
    <source>
        <dbReference type="ARBA" id="ARBA00023136"/>
    </source>
</evidence>
<dbReference type="Pfam" id="PF00953">
    <property type="entry name" value="Glycos_transf_4"/>
    <property type="match status" value="1"/>
</dbReference>
<evidence type="ECO:0000256" key="7">
    <source>
        <dbReference type="SAM" id="MobiDB-lite"/>
    </source>
</evidence>
<organism evidence="9">
    <name type="scientific">freshwater metagenome</name>
    <dbReference type="NCBI Taxonomy" id="449393"/>
    <lineage>
        <taxon>unclassified sequences</taxon>
        <taxon>metagenomes</taxon>
        <taxon>ecological metagenomes</taxon>
    </lineage>
</organism>
<feature type="transmembrane region" description="Helical" evidence="8">
    <location>
        <begin position="145"/>
        <end position="163"/>
    </location>
</feature>
<evidence type="ECO:0000256" key="8">
    <source>
        <dbReference type="SAM" id="Phobius"/>
    </source>
</evidence>
<dbReference type="AlphaFoldDB" id="A0A6J7R7U3"/>
<dbReference type="GO" id="GO:0071555">
    <property type="term" value="P:cell wall organization"/>
    <property type="evidence" value="ECO:0007669"/>
    <property type="project" value="TreeGrafter"/>
</dbReference>
<dbReference type="GO" id="GO:0005886">
    <property type="term" value="C:plasma membrane"/>
    <property type="evidence" value="ECO:0007669"/>
    <property type="project" value="UniProtKB-SubCell"/>
</dbReference>
<evidence type="ECO:0000313" key="9">
    <source>
        <dbReference type="EMBL" id="CAB5024859.1"/>
    </source>
</evidence>
<feature type="transmembrane region" description="Helical" evidence="8">
    <location>
        <begin position="170"/>
        <end position="188"/>
    </location>
</feature>
<feature type="transmembrane region" description="Helical" evidence="8">
    <location>
        <begin position="200"/>
        <end position="220"/>
    </location>
</feature>
<comment type="subcellular location">
    <subcellularLocation>
        <location evidence="1">Cell membrane</location>
        <topology evidence="1">Multi-pass membrane protein</topology>
    </subcellularLocation>
</comment>
<evidence type="ECO:0000256" key="5">
    <source>
        <dbReference type="ARBA" id="ARBA00022989"/>
    </source>
</evidence>
<keyword evidence="4 8" id="KW-0812">Transmembrane</keyword>
<feature type="transmembrane region" description="Helical" evidence="8">
    <location>
        <begin position="232"/>
        <end position="250"/>
    </location>
</feature>
<keyword evidence="3" id="KW-0808">Transferase</keyword>
<name>A0A6J7R7U3_9ZZZZ</name>
<evidence type="ECO:0000256" key="2">
    <source>
        <dbReference type="ARBA" id="ARBA00022475"/>
    </source>
</evidence>
<dbReference type="GO" id="GO:0009103">
    <property type="term" value="P:lipopolysaccharide biosynthetic process"/>
    <property type="evidence" value="ECO:0007669"/>
    <property type="project" value="TreeGrafter"/>
</dbReference>